<accession>D5CNV6</accession>
<name>D5CNV6_SIDLE</name>
<organism evidence="2 3">
    <name type="scientific">Sideroxydans lithotrophicus (strain ES-1)</name>
    <dbReference type="NCBI Taxonomy" id="580332"/>
    <lineage>
        <taxon>Bacteria</taxon>
        <taxon>Pseudomonadati</taxon>
        <taxon>Pseudomonadota</taxon>
        <taxon>Betaproteobacteria</taxon>
        <taxon>Nitrosomonadales</taxon>
        <taxon>Gallionellaceae</taxon>
        <taxon>Sideroxydans</taxon>
    </lineage>
</organism>
<reference evidence="2 3" key="1">
    <citation type="submission" date="2010-03" db="EMBL/GenBank/DDBJ databases">
        <title>Complete sequence of Sideroxydans lithotrophicus ES-1.</title>
        <authorList>
            <consortium name="US DOE Joint Genome Institute"/>
            <person name="Lucas S."/>
            <person name="Copeland A."/>
            <person name="Lapidus A."/>
            <person name="Cheng J.-F."/>
            <person name="Bruce D."/>
            <person name="Goodwin L."/>
            <person name="Pitluck S."/>
            <person name="Munk A.C."/>
            <person name="Detter J.C."/>
            <person name="Han C."/>
            <person name="Tapia R."/>
            <person name="Larimer F."/>
            <person name="Land M."/>
            <person name="Hauser L."/>
            <person name="Kyrpides N."/>
            <person name="Ivanova N."/>
            <person name="Emerson D."/>
            <person name="Woyke T."/>
        </authorList>
    </citation>
    <scope>NUCLEOTIDE SEQUENCE [LARGE SCALE GENOMIC DNA]</scope>
    <source>
        <strain evidence="2 3">ES-1</strain>
    </source>
</reference>
<keyword evidence="3" id="KW-1185">Reference proteome</keyword>
<keyword evidence="1" id="KW-0812">Transmembrane</keyword>
<dbReference type="KEGG" id="slt:Slit_2652"/>
<dbReference type="STRING" id="580332.Slit_2652"/>
<dbReference type="Proteomes" id="UP000001625">
    <property type="component" value="Chromosome"/>
</dbReference>
<feature type="transmembrane region" description="Helical" evidence="1">
    <location>
        <begin position="6"/>
        <end position="28"/>
    </location>
</feature>
<evidence type="ECO:0000313" key="2">
    <source>
        <dbReference type="EMBL" id="ADE12877.1"/>
    </source>
</evidence>
<dbReference type="HOGENOM" id="CLU_219008_0_0_4"/>
<dbReference type="AlphaFoldDB" id="D5CNV6"/>
<dbReference type="EMBL" id="CP001965">
    <property type="protein sequence ID" value="ADE12877.1"/>
    <property type="molecule type" value="Genomic_DNA"/>
</dbReference>
<keyword evidence="1" id="KW-1133">Transmembrane helix</keyword>
<protein>
    <submittedName>
        <fullName evidence="2">Uncharacterized protein</fullName>
    </submittedName>
</protein>
<proteinExistence type="predicted"/>
<evidence type="ECO:0000256" key="1">
    <source>
        <dbReference type="SAM" id="Phobius"/>
    </source>
</evidence>
<sequence length="34" mass="3834">MIEIDYGPGVLFGIILVALLAPTFYSFFIDKIKK</sequence>
<keyword evidence="1" id="KW-0472">Membrane</keyword>
<evidence type="ECO:0000313" key="3">
    <source>
        <dbReference type="Proteomes" id="UP000001625"/>
    </source>
</evidence>
<gene>
    <name evidence="2" type="ordered locus">Slit_2652</name>
</gene>